<keyword evidence="3" id="KW-1185">Reference proteome</keyword>
<gene>
    <name evidence="2" type="ORF">JOF29_000825</name>
</gene>
<accession>A0ABS4UDM8</accession>
<dbReference type="EMBL" id="JAGINT010000001">
    <property type="protein sequence ID" value="MBP2349742.1"/>
    <property type="molecule type" value="Genomic_DNA"/>
</dbReference>
<feature type="region of interest" description="Disordered" evidence="1">
    <location>
        <begin position="44"/>
        <end position="76"/>
    </location>
</feature>
<name>A0ABS4UDM8_9ACTN</name>
<protein>
    <submittedName>
        <fullName evidence="2">Uncharacterized protein</fullName>
    </submittedName>
</protein>
<sequence>MIGAGLGEEQVRMDGQQADGAMRQANAPTAAEIAKLREFLGVHTDADRPGVYKGTGERPDNVRPLARPDRTTNELD</sequence>
<comment type="caution">
    <text evidence="2">The sequence shown here is derived from an EMBL/GenBank/DDBJ whole genome shotgun (WGS) entry which is preliminary data.</text>
</comment>
<evidence type="ECO:0000313" key="2">
    <source>
        <dbReference type="EMBL" id="MBP2349742.1"/>
    </source>
</evidence>
<organism evidence="2 3">
    <name type="scientific">Kribbella aluminosa</name>
    <dbReference type="NCBI Taxonomy" id="416017"/>
    <lineage>
        <taxon>Bacteria</taxon>
        <taxon>Bacillati</taxon>
        <taxon>Actinomycetota</taxon>
        <taxon>Actinomycetes</taxon>
        <taxon>Propionibacteriales</taxon>
        <taxon>Kribbellaceae</taxon>
        <taxon>Kribbella</taxon>
    </lineage>
</organism>
<proteinExistence type="predicted"/>
<evidence type="ECO:0000313" key="3">
    <source>
        <dbReference type="Proteomes" id="UP000755585"/>
    </source>
</evidence>
<evidence type="ECO:0000256" key="1">
    <source>
        <dbReference type="SAM" id="MobiDB-lite"/>
    </source>
</evidence>
<reference evidence="2 3" key="1">
    <citation type="submission" date="2021-03" db="EMBL/GenBank/DDBJ databases">
        <title>Sequencing the genomes of 1000 actinobacteria strains.</title>
        <authorList>
            <person name="Klenk H.-P."/>
        </authorList>
    </citation>
    <scope>NUCLEOTIDE SEQUENCE [LARGE SCALE GENOMIC DNA]</scope>
    <source>
        <strain evidence="2 3">DSM 18824</strain>
    </source>
</reference>
<dbReference type="RefSeq" id="WP_209692867.1">
    <property type="nucleotide sequence ID" value="NZ_BAAAVU010000029.1"/>
</dbReference>
<dbReference type="Proteomes" id="UP000755585">
    <property type="component" value="Unassembled WGS sequence"/>
</dbReference>